<feature type="compositionally biased region" description="Basic and acidic residues" evidence="1">
    <location>
        <begin position="15"/>
        <end position="30"/>
    </location>
</feature>
<gene>
    <name evidence="2" type="ORF">A2318_01450</name>
</gene>
<name>A0A1F7W5R9_9BACT</name>
<protein>
    <submittedName>
        <fullName evidence="2">Uncharacterized protein</fullName>
    </submittedName>
</protein>
<evidence type="ECO:0000313" key="3">
    <source>
        <dbReference type="Proteomes" id="UP000177331"/>
    </source>
</evidence>
<dbReference type="Proteomes" id="UP000177331">
    <property type="component" value="Unassembled WGS sequence"/>
</dbReference>
<accession>A0A1F7W5R9</accession>
<reference evidence="2 3" key="1">
    <citation type="journal article" date="2016" name="Nat. Commun.">
        <title>Thousands of microbial genomes shed light on interconnected biogeochemical processes in an aquifer system.</title>
        <authorList>
            <person name="Anantharaman K."/>
            <person name="Brown C.T."/>
            <person name="Hug L.A."/>
            <person name="Sharon I."/>
            <person name="Castelle C.J."/>
            <person name="Probst A.J."/>
            <person name="Thomas B.C."/>
            <person name="Singh A."/>
            <person name="Wilkins M.J."/>
            <person name="Karaoz U."/>
            <person name="Brodie E.L."/>
            <person name="Williams K.H."/>
            <person name="Hubbard S.S."/>
            <person name="Banfield J.F."/>
        </authorList>
    </citation>
    <scope>NUCLEOTIDE SEQUENCE [LARGE SCALE GENOMIC DNA]</scope>
</reference>
<dbReference type="EMBL" id="MGFD01000031">
    <property type="protein sequence ID" value="OGL98162.1"/>
    <property type="molecule type" value="Genomic_DNA"/>
</dbReference>
<sequence>MGELHHLFDKSMIMRKPESKKESEQEREKKKETIKLLSEYSLNMGYMIEQLDTWARAYNQDDEYYGSPDDDEDPFDESPVGIINQQYNDAQTNRLQEDLANYRAEGFTPEIDRKEMEFQITELASLIKKVAEISDKDWQTFLEAKPESLPVAIDINEDLAHIPPSKNVTPRERTNILKQLSEGWARFQPLLADIAGLGSAYEQLEQTDLDELSIRRSQEQIKKISSRYTDERKTMAIGDELRDIKNAWTDLLFQLCRISPDERAEIEDELYSEANGKGDFFGEEES</sequence>
<feature type="region of interest" description="Disordered" evidence="1">
    <location>
        <begin position="1"/>
        <end position="30"/>
    </location>
</feature>
<dbReference type="STRING" id="1802421.A2318_01450"/>
<evidence type="ECO:0000313" key="2">
    <source>
        <dbReference type="EMBL" id="OGL98162.1"/>
    </source>
</evidence>
<comment type="caution">
    <text evidence="2">The sequence shown here is derived from an EMBL/GenBank/DDBJ whole genome shotgun (WGS) entry which is preliminary data.</text>
</comment>
<dbReference type="AlphaFoldDB" id="A0A1F7W5R9"/>
<organism evidence="2 3">
    <name type="scientific">Candidatus Uhrbacteria bacterium RIFOXYB2_FULL_45_11</name>
    <dbReference type="NCBI Taxonomy" id="1802421"/>
    <lineage>
        <taxon>Bacteria</taxon>
        <taxon>Candidatus Uhriibacteriota</taxon>
    </lineage>
</organism>
<proteinExistence type="predicted"/>
<evidence type="ECO:0000256" key="1">
    <source>
        <dbReference type="SAM" id="MobiDB-lite"/>
    </source>
</evidence>